<keyword evidence="2" id="KW-1185">Reference proteome</keyword>
<protein>
    <submittedName>
        <fullName evidence="1">Uncharacterized protein</fullName>
    </submittedName>
</protein>
<gene>
    <name evidence="1" type="ORF">Pa4123_83320</name>
</gene>
<reference evidence="1" key="1">
    <citation type="submission" date="2022-12" db="EMBL/GenBank/DDBJ databases">
        <title>New Phytohabitans aurantiacus sp. RD004123 nov., an actinomycete isolated from soil.</title>
        <authorList>
            <person name="Triningsih D.W."/>
            <person name="Harunari E."/>
            <person name="Igarashi Y."/>
        </authorList>
    </citation>
    <scope>NUCLEOTIDE SEQUENCE</scope>
    <source>
        <strain evidence="1">RD004123</strain>
    </source>
</reference>
<organism evidence="1 2">
    <name type="scientific">Phytohabitans aurantiacus</name>
    <dbReference type="NCBI Taxonomy" id="3016789"/>
    <lineage>
        <taxon>Bacteria</taxon>
        <taxon>Bacillati</taxon>
        <taxon>Actinomycetota</taxon>
        <taxon>Actinomycetes</taxon>
        <taxon>Micromonosporales</taxon>
        <taxon>Micromonosporaceae</taxon>
    </lineage>
</organism>
<evidence type="ECO:0000313" key="2">
    <source>
        <dbReference type="Proteomes" id="UP001144280"/>
    </source>
</evidence>
<dbReference type="Proteomes" id="UP001144280">
    <property type="component" value="Unassembled WGS sequence"/>
</dbReference>
<name>A0ABQ5R8G5_9ACTN</name>
<dbReference type="EMBL" id="BSDI01000075">
    <property type="protein sequence ID" value="GLI03054.1"/>
    <property type="molecule type" value="Genomic_DNA"/>
</dbReference>
<evidence type="ECO:0000313" key="1">
    <source>
        <dbReference type="EMBL" id="GLI03054.1"/>
    </source>
</evidence>
<proteinExistence type="predicted"/>
<comment type="caution">
    <text evidence="1">The sequence shown here is derived from an EMBL/GenBank/DDBJ whole genome shotgun (WGS) entry which is preliminary data.</text>
</comment>
<accession>A0ABQ5R8G5</accession>
<sequence length="59" mass="7035">MEVAVQPQEIDQLRRIVLHDKLEKDLELIRQYEEGLAFRHDEVGRSQYEIGRLDERLAS</sequence>